<sequence length="212" mass="23596">MLILQGLRALVALFLIISRRSLLSATSADFPTIGFIRTDHIDSKNPTLRLAKDRGMTLIKLTRQEYRLRNDPGFITSLKVQYPDYLFVPEGGSNEAAGAGLKELADEIRQQCEFDRFAVAVGSGGTVSGLMDNLPHNGIGVAVVRDDTLITNLTKKYGNRLTLKYNPISGKYGKVTPELAEFCLDFLHKQVFLSSLFIPENYCLTFVYIESI</sequence>
<evidence type="ECO:0000256" key="2">
    <source>
        <dbReference type="ARBA" id="ARBA00008639"/>
    </source>
</evidence>
<comment type="caution">
    <text evidence="4">The sequence shown here is derived from an EMBL/GenBank/DDBJ whole genome shotgun (WGS) entry which is preliminary data.</text>
</comment>
<name>A0ABT5FG47_9GAMM</name>
<dbReference type="PANTHER" id="PTHR43780:SF2">
    <property type="entry name" value="1-AMINOCYCLOPROPANE-1-CARBOXYLATE DEAMINASE-RELATED"/>
    <property type="match status" value="1"/>
</dbReference>
<reference evidence="4 5" key="1">
    <citation type="submission" date="2023-01" db="EMBL/GenBank/DDBJ databases">
        <title>Psychrosphaera sp. nov., isolated from marine algae.</title>
        <authorList>
            <person name="Bayburt H."/>
            <person name="Choi B.J."/>
            <person name="Kim J.M."/>
            <person name="Choi D.G."/>
            <person name="Jeon C.O."/>
        </authorList>
    </citation>
    <scope>NUCLEOTIDE SEQUENCE [LARGE SCALE GENOMIC DNA]</scope>
    <source>
        <strain evidence="4 5">G1-22</strain>
    </source>
</reference>
<evidence type="ECO:0000256" key="3">
    <source>
        <dbReference type="ARBA" id="ARBA00022898"/>
    </source>
</evidence>
<dbReference type="PANTHER" id="PTHR43780">
    <property type="entry name" value="1-AMINOCYCLOPROPANE-1-CARBOXYLATE DEAMINASE-RELATED"/>
    <property type="match status" value="1"/>
</dbReference>
<keyword evidence="3" id="KW-0663">Pyridoxal phosphate</keyword>
<organism evidence="4 5">
    <name type="scientific">Psychrosphaera algicola</name>
    <dbReference type="NCBI Taxonomy" id="3023714"/>
    <lineage>
        <taxon>Bacteria</taxon>
        <taxon>Pseudomonadati</taxon>
        <taxon>Pseudomonadota</taxon>
        <taxon>Gammaproteobacteria</taxon>
        <taxon>Alteromonadales</taxon>
        <taxon>Pseudoalteromonadaceae</taxon>
        <taxon>Psychrosphaera</taxon>
    </lineage>
</organism>
<evidence type="ECO:0000256" key="1">
    <source>
        <dbReference type="ARBA" id="ARBA00001933"/>
    </source>
</evidence>
<evidence type="ECO:0008006" key="6">
    <source>
        <dbReference type="Google" id="ProtNLM"/>
    </source>
</evidence>
<proteinExistence type="inferred from homology"/>
<dbReference type="Gene3D" id="3.40.50.1100">
    <property type="match status" value="1"/>
</dbReference>
<evidence type="ECO:0000313" key="5">
    <source>
        <dbReference type="Proteomes" id="UP001528411"/>
    </source>
</evidence>
<dbReference type="EMBL" id="JAQOMS010000002">
    <property type="protein sequence ID" value="MDC2889597.1"/>
    <property type="molecule type" value="Genomic_DNA"/>
</dbReference>
<dbReference type="RefSeq" id="WP_272180997.1">
    <property type="nucleotide sequence ID" value="NZ_JAQOMS010000002.1"/>
</dbReference>
<gene>
    <name evidence="4" type="ORF">PN838_13450</name>
</gene>
<dbReference type="SUPFAM" id="SSF53686">
    <property type="entry name" value="Tryptophan synthase beta subunit-like PLP-dependent enzymes"/>
    <property type="match status" value="1"/>
</dbReference>
<evidence type="ECO:0000313" key="4">
    <source>
        <dbReference type="EMBL" id="MDC2889597.1"/>
    </source>
</evidence>
<dbReference type="InterPro" id="IPR027278">
    <property type="entry name" value="ACCD_DCysDesulf"/>
</dbReference>
<comment type="cofactor">
    <cofactor evidence="1">
        <name>pyridoxal 5'-phosphate</name>
        <dbReference type="ChEBI" id="CHEBI:597326"/>
    </cofactor>
</comment>
<accession>A0ABT5FG47</accession>
<comment type="similarity">
    <text evidence="2">Belongs to the ACC deaminase/D-cysteine desulfhydrase family.</text>
</comment>
<dbReference type="InterPro" id="IPR036052">
    <property type="entry name" value="TrpB-like_PALP_sf"/>
</dbReference>
<keyword evidence="5" id="KW-1185">Reference proteome</keyword>
<protein>
    <recommendedName>
        <fullName evidence="6">Tryptophan synthase beta chain-like PALP domain-containing protein</fullName>
    </recommendedName>
</protein>
<dbReference type="Proteomes" id="UP001528411">
    <property type="component" value="Unassembled WGS sequence"/>
</dbReference>